<dbReference type="AlphaFoldDB" id="A0A1G4BDG5"/>
<name>A0A1G4BDG5_9PEZI</name>
<feature type="chain" id="PRO_5009602761" evidence="1">
    <location>
        <begin position="22"/>
        <end position="150"/>
    </location>
</feature>
<evidence type="ECO:0000256" key="1">
    <source>
        <dbReference type="SAM" id="SignalP"/>
    </source>
</evidence>
<dbReference type="RefSeq" id="XP_022476580.1">
    <property type="nucleotide sequence ID" value="XM_022616875.1"/>
</dbReference>
<evidence type="ECO:0000313" key="2">
    <source>
        <dbReference type="EMBL" id="OHE99431.1"/>
    </source>
</evidence>
<dbReference type="GeneID" id="34558385"/>
<gene>
    <name evidence="2" type="ORF">CORC01_05231</name>
</gene>
<protein>
    <submittedName>
        <fullName evidence="2">Uncharacterized protein</fullName>
    </submittedName>
</protein>
<accession>A0A1G4BDG5</accession>
<keyword evidence="3" id="KW-1185">Reference proteome</keyword>
<dbReference type="EMBL" id="MJBS01000036">
    <property type="protein sequence ID" value="OHE99431.1"/>
    <property type="molecule type" value="Genomic_DNA"/>
</dbReference>
<proteinExistence type="predicted"/>
<organism evidence="2 3">
    <name type="scientific">Colletotrichum orchidophilum</name>
    <dbReference type="NCBI Taxonomy" id="1209926"/>
    <lineage>
        <taxon>Eukaryota</taxon>
        <taxon>Fungi</taxon>
        <taxon>Dikarya</taxon>
        <taxon>Ascomycota</taxon>
        <taxon>Pezizomycotina</taxon>
        <taxon>Sordariomycetes</taxon>
        <taxon>Hypocreomycetidae</taxon>
        <taxon>Glomerellales</taxon>
        <taxon>Glomerellaceae</taxon>
        <taxon>Colletotrichum</taxon>
    </lineage>
</organism>
<sequence length="150" mass="17055">MKLSNIIAAIIGLAAAAGVDAQYHRSRKWTNCHSAIGGTGTEGLKKVHALFNELWGPARLRIQHQASYAVLCDGYVFGIANDGEVGYFETPGERTLAALEDTGTASECRWYTRAHDYSHYYFFGREGEYMLDNRAYIRRCKKQYRPWEHQ</sequence>
<evidence type="ECO:0000313" key="3">
    <source>
        <dbReference type="Proteomes" id="UP000176998"/>
    </source>
</evidence>
<dbReference type="OrthoDB" id="4792041at2759"/>
<feature type="signal peptide" evidence="1">
    <location>
        <begin position="1"/>
        <end position="21"/>
    </location>
</feature>
<reference evidence="2 3" key="1">
    <citation type="submission" date="2016-09" db="EMBL/GenBank/DDBJ databases">
        <authorList>
            <person name="Capua I."/>
            <person name="De Benedictis P."/>
            <person name="Joannis T."/>
            <person name="Lombin L.H."/>
            <person name="Cattoli G."/>
        </authorList>
    </citation>
    <scope>NUCLEOTIDE SEQUENCE [LARGE SCALE GENOMIC DNA]</scope>
    <source>
        <strain evidence="2 3">IMI 309357</strain>
    </source>
</reference>
<keyword evidence="1" id="KW-0732">Signal</keyword>
<dbReference type="Proteomes" id="UP000176998">
    <property type="component" value="Unassembled WGS sequence"/>
</dbReference>
<comment type="caution">
    <text evidence="2">The sequence shown here is derived from an EMBL/GenBank/DDBJ whole genome shotgun (WGS) entry which is preliminary data.</text>
</comment>